<sequence length="175" mass="18581">MNVYCTQCSSAYLLPDHLLGPGGARVRCPACGAAFVVKRDDEETVGSIAAAAEAEAARVSRSFWSPSEEFAVGAEVNAEELGEPVPEHASATTVTSDPAEQLATELLDAVAADGGERLAAAHREGRVLAEFGASILDAYDEYRRRLGGEAESVAFKRVLRERWAVDLLTGVEARS</sequence>
<evidence type="ECO:0000259" key="1">
    <source>
        <dbReference type="Pfam" id="PF13717"/>
    </source>
</evidence>
<reference evidence="2 3" key="1">
    <citation type="submission" date="2020-04" db="EMBL/GenBank/DDBJ databases">
        <title>Metagenomic profiling of ammonia- and methane-oxidizing microorganisms in a Dutch drinking water treatment plant.</title>
        <authorList>
            <person name="Poghosyan L."/>
            <person name="Leucker S."/>
        </authorList>
    </citation>
    <scope>NUCLEOTIDE SEQUENCE [LARGE SCALE GENOMIC DNA]</scope>
    <source>
        <strain evidence="2">S-RSF-IL-03</strain>
    </source>
</reference>
<dbReference type="NCBIfam" id="TIGR02098">
    <property type="entry name" value="MJ0042_CXXC"/>
    <property type="match status" value="1"/>
</dbReference>
<comment type="caution">
    <text evidence="2">The sequence shown here is derived from an EMBL/GenBank/DDBJ whole genome shotgun (WGS) entry which is preliminary data.</text>
</comment>
<accession>A0A849SFA6</accession>
<dbReference type="Proteomes" id="UP000580839">
    <property type="component" value="Unassembled WGS sequence"/>
</dbReference>
<feature type="domain" description="Zinc finger/thioredoxin putative" evidence="1">
    <location>
        <begin position="1"/>
        <end position="35"/>
    </location>
</feature>
<protein>
    <recommendedName>
        <fullName evidence="1">Zinc finger/thioredoxin putative domain-containing protein</fullName>
    </recommendedName>
</protein>
<dbReference type="InterPro" id="IPR011723">
    <property type="entry name" value="Znf/thioredoxin_put"/>
</dbReference>
<name>A0A849SFA6_UNCEI</name>
<dbReference type="Pfam" id="PF13717">
    <property type="entry name" value="Zn_ribbon_4"/>
    <property type="match status" value="1"/>
</dbReference>
<dbReference type="AlphaFoldDB" id="A0A849SFA6"/>
<proteinExistence type="predicted"/>
<evidence type="ECO:0000313" key="3">
    <source>
        <dbReference type="Proteomes" id="UP000580839"/>
    </source>
</evidence>
<gene>
    <name evidence="2" type="ORF">HOP12_03095</name>
</gene>
<dbReference type="EMBL" id="JABFRW010000030">
    <property type="protein sequence ID" value="NOT33136.1"/>
    <property type="molecule type" value="Genomic_DNA"/>
</dbReference>
<evidence type="ECO:0000313" key="2">
    <source>
        <dbReference type="EMBL" id="NOT33136.1"/>
    </source>
</evidence>
<organism evidence="2 3">
    <name type="scientific">Eiseniibacteriota bacterium</name>
    <dbReference type="NCBI Taxonomy" id="2212470"/>
    <lineage>
        <taxon>Bacteria</taxon>
        <taxon>Candidatus Eiseniibacteriota</taxon>
    </lineage>
</organism>